<dbReference type="OrthoDB" id="9808591at2"/>
<protein>
    <submittedName>
        <fullName evidence="8">Radical SAM protein</fullName>
    </submittedName>
</protein>
<dbReference type="PROSITE" id="PS51918">
    <property type="entry name" value="RADICAL_SAM"/>
    <property type="match status" value="1"/>
</dbReference>
<dbReference type="InterPro" id="IPR023867">
    <property type="entry name" value="Sulphatase_maturase_rSAM"/>
</dbReference>
<dbReference type="AlphaFoldDB" id="A0A5C1A999"/>
<evidence type="ECO:0000256" key="3">
    <source>
        <dbReference type="ARBA" id="ARBA00022723"/>
    </source>
</evidence>
<dbReference type="SUPFAM" id="SSF102114">
    <property type="entry name" value="Radical SAM enzymes"/>
    <property type="match status" value="1"/>
</dbReference>
<dbReference type="SFLD" id="SFLDS00029">
    <property type="entry name" value="Radical_SAM"/>
    <property type="match status" value="1"/>
</dbReference>
<sequence length="457" mass="48896">MLLNLPLLPSAGGFPLRDSGTHAAGSPDVRLVETDAGPHLFVVGGSRVYGLTEDQADDFRAAMAAGGEAAARLLADAGLDGPPAIADEPPTEMPMRSLSLAVAQKCNLACTYCYAQEGDFGGEAKAMPPEVARAAVRRLLGECPPGSKANLAFLGGEPLLARVVLREATEFAAELARDRGVRLGFSITSNGTLVRPDDGDFFERYGFAVTISLDGLGDVHDRQRPYKGGAGSFARVVENVRPLLAQQRRMQVSARVTVTPQNLDLPQTLDGLIGMKFHSVGFSPMLASPTGRGQLQAGDLDAVLAGMIACGTAFERRVRAGERYPFTNVVTALREIHRGTHRPYPCGAGAGYFGVSADGRLSACHRFVGDAAGDMGDLVDGVDRGRQQKWLAERHVHRQEPCRSCWARYLCGGGCHHEVLARGRPACDYIRGWLDYCLGAYVRLLTARPDYFAAGNP</sequence>
<dbReference type="CDD" id="cd01335">
    <property type="entry name" value="Radical_SAM"/>
    <property type="match status" value="1"/>
</dbReference>
<dbReference type="InterPro" id="IPR013785">
    <property type="entry name" value="Aldolase_TIM"/>
</dbReference>
<evidence type="ECO:0000256" key="6">
    <source>
        <dbReference type="ARBA" id="ARBA00023601"/>
    </source>
</evidence>
<comment type="cofactor">
    <cofactor evidence="1">
        <name>[4Fe-4S] cluster</name>
        <dbReference type="ChEBI" id="CHEBI:49883"/>
    </cofactor>
</comment>
<keyword evidence="3" id="KW-0479">Metal-binding</keyword>
<gene>
    <name evidence="8" type="ORF">PX52LOC_00506</name>
</gene>
<keyword evidence="2" id="KW-0949">S-adenosyl-L-methionine</keyword>
<dbReference type="InterPro" id="IPR058240">
    <property type="entry name" value="rSAM_sf"/>
</dbReference>
<evidence type="ECO:0000259" key="7">
    <source>
        <dbReference type="PROSITE" id="PS51918"/>
    </source>
</evidence>
<dbReference type="Pfam" id="PF04055">
    <property type="entry name" value="Radical_SAM"/>
    <property type="match status" value="1"/>
</dbReference>
<evidence type="ECO:0000313" key="8">
    <source>
        <dbReference type="EMBL" id="QEL13648.1"/>
    </source>
</evidence>
<dbReference type="InterPro" id="IPR023885">
    <property type="entry name" value="4Fe4S-binding_SPASM_dom"/>
</dbReference>
<dbReference type="Gene3D" id="3.20.20.70">
    <property type="entry name" value="Aldolase class I"/>
    <property type="match status" value="1"/>
</dbReference>
<proteinExistence type="inferred from homology"/>
<accession>A0A5C1A999</accession>
<dbReference type="RefSeq" id="WP_149108603.1">
    <property type="nucleotide sequence ID" value="NZ_CP042425.1"/>
</dbReference>
<dbReference type="PANTHER" id="PTHR43273">
    <property type="entry name" value="ANAEROBIC SULFATASE-MATURATING ENZYME HOMOLOG ASLB-RELATED"/>
    <property type="match status" value="1"/>
</dbReference>
<dbReference type="EMBL" id="CP042425">
    <property type="protein sequence ID" value="QEL13648.1"/>
    <property type="molecule type" value="Genomic_DNA"/>
</dbReference>
<evidence type="ECO:0000256" key="4">
    <source>
        <dbReference type="ARBA" id="ARBA00023004"/>
    </source>
</evidence>
<reference evidence="9" key="1">
    <citation type="submission" date="2019-08" db="EMBL/GenBank/DDBJ databases">
        <title>Limnoglobus roseus gen. nov., sp. nov., a novel freshwater planctomycete with a giant genome from the family Gemmataceae.</title>
        <authorList>
            <person name="Kulichevskaya I.S."/>
            <person name="Naumoff D.G."/>
            <person name="Miroshnikov K."/>
            <person name="Ivanova A."/>
            <person name="Philippov D.A."/>
            <person name="Hakobyan A."/>
            <person name="Rijpstra I.C."/>
            <person name="Sinninghe Damste J.S."/>
            <person name="Liesack W."/>
            <person name="Dedysh S.N."/>
        </authorList>
    </citation>
    <scope>NUCLEOTIDE SEQUENCE [LARGE SCALE GENOMIC DNA]</scope>
    <source>
        <strain evidence="9">PX52</strain>
    </source>
</reference>
<dbReference type="GO" id="GO:0046872">
    <property type="term" value="F:metal ion binding"/>
    <property type="evidence" value="ECO:0007669"/>
    <property type="project" value="UniProtKB-KW"/>
</dbReference>
<dbReference type="GO" id="GO:0051536">
    <property type="term" value="F:iron-sulfur cluster binding"/>
    <property type="evidence" value="ECO:0007669"/>
    <property type="project" value="UniProtKB-KW"/>
</dbReference>
<evidence type="ECO:0000313" key="9">
    <source>
        <dbReference type="Proteomes" id="UP000324974"/>
    </source>
</evidence>
<dbReference type="InterPro" id="IPR007197">
    <property type="entry name" value="rSAM"/>
</dbReference>
<evidence type="ECO:0000256" key="1">
    <source>
        <dbReference type="ARBA" id="ARBA00001966"/>
    </source>
</evidence>
<organism evidence="8 9">
    <name type="scientific">Limnoglobus roseus</name>
    <dbReference type="NCBI Taxonomy" id="2598579"/>
    <lineage>
        <taxon>Bacteria</taxon>
        <taxon>Pseudomonadati</taxon>
        <taxon>Planctomycetota</taxon>
        <taxon>Planctomycetia</taxon>
        <taxon>Gemmatales</taxon>
        <taxon>Gemmataceae</taxon>
        <taxon>Limnoglobus</taxon>
    </lineage>
</organism>
<name>A0A5C1A999_9BACT</name>
<dbReference type="SFLD" id="SFLDG01384">
    <property type="entry name" value="thioether_bond_formation_requi"/>
    <property type="match status" value="1"/>
</dbReference>
<keyword evidence="9" id="KW-1185">Reference proteome</keyword>
<dbReference type="SFLD" id="SFLDG01386">
    <property type="entry name" value="main_SPASM_domain-containing"/>
    <property type="match status" value="1"/>
</dbReference>
<dbReference type="GO" id="GO:0016491">
    <property type="term" value="F:oxidoreductase activity"/>
    <property type="evidence" value="ECO:0007669"/>
    <property type="project" value="InterPro"/>
</dbReference>
<dbReference type="Proteomes" id="UP000324974">
    <property type="component" value="Chromosome"/>
</dbReference>
<keyword evidence="4" id="KW-0408">Iron</keyword>
<dbReference type="SFLD" id="SFLDG01067">
    <property type="entry name" value="SPASM/twitch_domain_containing"/>
    <property type="match status" value="1"/>
</dbReference>
<feature type="domain" description="Radical SAM core" evidence="7">
    <location>
        <begin position="90"/>
        <end position="323"/>
    </location>
</feature>
<keyword evidence="5" id="KW-0411">Iron-sulfur</keyword>
<evidence type="ECO:0000256" key="2">
    <source>
        <dbReference type="ARBA" id="ARBA00022691"/>
    </source>
</evidence>
<dbReference type="PANTHER" id="PTHR43273:SF3">
    <property type="entry name" value="ANAEROBIC SULFATASE-MATURATING ENZYME HOMOLOG ASLB-RELATED"/>
    <property type="match status" value="1"/>
</dbReference>
<dbReference type="NCBIfam" id="TIGR04085">
    <property type="entry name" value="rSAM_more_4Fe4S"/>
    <property type="match status" value="1"/>
</dbReference>
<evidence type="ECO:0000256" key="5">
    <source>
        <dbReference type="ARBA" id="ARBA00023014"/>
    </source>
</evidence>
<comment type="similarity">
    <text evidence="6">Belongs to the radical SAM superfamily. Anaerobic sulfatase-maturating enzyme family.</text>
</comment>
<dbReference type="KEGG" id="lrs:PX52LOC_00506"/>